<comment type="cofactor">
    <cofactor evidence="1 9">
        <name>heme</name>
        <dbReference type="ChEBI" id="CHEBI:30413"/>
    </cofactor>
</comment>
<evidence type="ECO:0000256" key="6">
    <source>
        <dbReference type="ARBA" id="ARBA00023002"/>
    </source>
</evidence>
<evidence type="ECO:0000256" key="10">
    <source>
        <dbReference type="RuleBase" id="RU000461"/>
    </source>
</evidence>
<proteinExistence type="inferred from homology"/>
<dbReference type="RefSeq" id="XP_062633504.1">
    <property type="nucleotide sequence ID" value="XM_062782066.1"/>
</dbReference>
<evidence type="ECO:0000256" key="9">
    <source>
        <dbReference type="PIRSR" id="PIRSR602403-1"/>
    </source>
</evidence>
<keyword evidence="7 9" id="KW-0408">Iron</keyword>
<keyword evidence="5 9" id="KW-0479">Metal-binding</keyword>
<dbReference type="InterPro" id="IPR002403">
    <property type="entry name" value="Cyt_P450_E_grp-IV"/>
</dbReference>
<dbReference type="InterPro" id="IPR017972">
    <property type="entry name" value="Cyt_P450_CS"/>
</dbReference>
<keyword evidence="8 10" id="KW-0503">Monooxygenase</keyword>
<reference evidence="12" key="1">
    <citation type="journal article" date="2023" name="Mol. Phylogenet. Evol.">
        <title>Genome-scale phylogeny and comparative genomics of the fungal order Sordariales.</title>
        <authorList>
            <person name="Hensen N."/>
            <person name="Bonometti L."/>
            <person name="Westerberg I."/>
            <person name="Brannstrom I.O."/>
            <person name="Guillou S."/>
            <person name="Cros-Aarteil S."/>
            <person name="Calhoun S."/>
            <person name="Haridas S."/>
            <person name="Kuo A."/>
            <person name="Mondo S."/>
            <person name="Pangilinan J."/>
            <person name="Riley R."/>
            <person name="LaButti K."/>
            <person name="Andreopoulos B."/>
            <person name="Lipzen A."/>
            <person name="Chen C."/>
            <person name="Yan M."/>
            <person name="Daum C."/>
            <person name="Ng V."/>
            <person name="Clum A."/>
            <person name="Steindorff A."/>
            <person name="Ohm R.A."/>
            <person name="Martin F."/>
            <person name="Silar P."/>
            <person name="Natvig D.O."/>
            <person name="Lalanne C."/>
            <person name="Gautier V."/>
            <person name="Ament-Velasquez S.L."/>
            <person name="Kruys A."/>
            <person name="Hutchinson M.I."/>
            <person name="Powell A.J."/>
            <person name="Barry K."/>
            <person name="Miller A.N."/>
            <person name="Grigoriev I.V."/>
            <person name="Debuchy R."/>
            <person name="Gladieux P."/>
            <person name="Hiltunen Thoren M."/>
            <person name="Johannesson H."/>
        </authorList>
    </citation>
    <scope>NUCLEOTIDE SEQUENCE</scope>
    <source>
        <strain evidence="12">CBS 141.50</strain>
    </source>
</reference>
<dbReference type="Proteomes" id="UP001302676">
    <property type="component" value="Unassembled WGS sequence"/>
</dbReference>
<dbReference type="PANTHER" id="PTHR24305">
    <property type="entry name" value="CYTOCHROME P450"/>
    <property type="match status" value="1"/>
</dbReference>
<evidence type="ECO:0000256" key="11">
    <source>
        <dbReference type="SAM" id="Phobius"/>
    </source>
</evidence>
<dbReference type="InterPro" id="IPR050121">
    <property type="entry name" value="Cytochrome_P450_monoxygenase"/>
</dbReference>
<gene>
    <name evidence="12" type="ORF">C8A04DRAFT_32341</name>
</gene>
<dbReference type="PROSITE" id="PS00086">
    <property type="entry name" value="CYTOCHROME_P450"/>
    <property type="match status" value="1"/>
</dbReference>
<feature type="transmembrane region" description="Helical" evidence="11">
    <location>
        <begin position="12"/>
        <end position="30"/>
    </location>
</feature>
<dbReference type="PRINTS" id="PR00465">
    <property type="entry name" value="EP450IV"/>
</dbReference>
<dbReference type="PANTHER" id="PTHR24305:SF175">
    <property type="entry name" value="CYTOCHROME P450 MONOOXYGENASE PKFB"/>
    <property type="match status" value="1"/>
</dbReference>
<reference evidence="12" key="2">
    <citation type="submission" date="2023-05" db="EMBL/GenBank/DDBJ databases">
        <authorList>
            <consortium name="Lawrence Berkeley National Laboratory"/>
            <person name="Steindorff A."/>
            <person name="Hensen N."/>
            <person name="Bonometti L."/>
            <person name="Westerberg I."/>
            <person name="Brannstrom I.O."/>
            <person name="Guillou S."/>
            <person name="Cros-Aarteil S."/>
            <person name="Calhoun S."/>
            <person name="Haridas S."/>
            <person name="Kuo A."/>
            <person name="Mondo S."/>
            <person name="Pangilinan J."/>
            <person name="Riley R."/>
            <person name="Labutti K."/>
            <person name="Andreopoulos B."/>
            <person name="Lipzen A."/>
            <person name="Chen C."/>
            <person name="Yanf M."/>
            <person name="Daum C."/>
            <person name="Ng V."/>
            <person name="Clum A."/>
            <person name="Ohm R."/>
            <person name="Martin F."/>
            <person name="Silar P."/>
            <person name="Natvig D."/>
            <person name="Lalanne C."/>
            <person name="Gautier V."/>
            <person name="Ament-Velasquez S.L."/>
            <person name="Kruys A."/>
            <person name="Hutchinson M.I."/>
            <person name="Powell A.J."/>
            <person name="Barry K."/>
            <person name="Miller A.N."/>
            <person name="Grigoriev I.V."/>
            <person name="Debuchy R."/>
            <person name="Gladieux P."/>
            <person name="Thoren M.H."/>
            <person name="Johannesson H."/>
        </authorList>
    </citation>
    <scope>NUCLEOTIDE SEQUENCE</scope>
    <source>
        <strain evidence="12">CBS 141.50</strain>
    </source>
</reference>
<evidence type="ECO:0000256" key="7">
    <source>
        <dbReference type="ARBA" id="ARBA00023004"/>
    </source>
</evidence>
<evidence type="ECO:0000313" key="12">
    <source>
        <dbReference type="EMBL" id="KAK4140133.1"/>
    </source>
</evidence>
<dbReference type="GeneID" id="87818679"/>
<keyword evidence="11" id="KW-0472">Membrane</keyword>
<evidence type="ECO:0000256" key="2">
    <source>
        <dbReference type="ARBA" id="ARBA00005179"/>
    </source>
</evidence>
<dbReference type="AlphaFoldDB" id="A0AAN6UVS2"/>
<dbReference type="GO" id="GO:0005506">
    <property type="term" value="F:iron ion binding"/>
    <property type="evidence" value="ECO:0007669"/>
    <property type="project" value="InterPro"/>
</dbReference>
<keyword evidence="4 9" id="KW-0349">Heme</keyword>
<comment type="caution">
    <text evidence="12">The sequence shown here is derived from an EMBL/GenBank/DDBJ whole genome shotgun (WGS) entry which is preliminary data.</text>
</comment>
<dbReference type="InterPro" id="IPR036396">
    <property type="entry name" value="Cyt_P450_sf"/>
</dbReference>
<keyword evidence="13" id="KW-1185">Reference proteome</keyword>
<comment type="similarity">
    <text evidence="3 10">Belongs to the cytochrome P450 family.</text>
</comment>
<dbReference type="EMBL" id="MU853639">
    <property type="protein sequence ID" value="KAK4140133.1"/>
    <property type="molecule type" value="Genomic_DNA"/>
</dbReference>
<dbReference type="SUPFAM" id="SSF48264">
    <property type="entry name" value="Cytochrome P450"/>
    <property type="match status" value="1"/>
</dbReference>
<dbReference type="PRINTS" id="PR00385">
    <property type="entry name" value="P450"/>
</dbReference>
<evidence type="ECO:0000313" key="13">
    <source>
        <dbReference type="Proteomes" id="UP001302676"/>
    </source>
</evidence>
<evidence type="ECO:0000256" key="3">
    <source>
        <dbReference type="ARBA" id="ARBA00010617"/>
    </source>
</evidence>
<dbReference type="Pfam" id="PF00067">
    <property type="entry name" value="p450"/>
    <property type="match status" value="1"/>
</dbReference>
<organism evidence="12 13">
    <name type="scientific">Dichotomopilus funicola</name>
    <dbReference type="NCBI Taxonomy" id="1934379"/>
    <lineage>
        <taxon>Eukaryota</taxon>
        <taxon>Fungi</taxon>
        <taxon>Dikarya</taxon>
        <taxon>Ascomycota</taxon>
        <taxon>Pezizomycotina</taxon>
        <taxon>Sordariomycetes</taxon>
        <taxon>Sordariomycetidae</taxon>
        <taxon>Sordariales</taxon>
        <taxon>Chaetomiaceae</taxon>
        <taxon>Dichotomopilus</taxon>
    </lineage>
</organism>
<dbReference type="CDD" id="cd11060">
    <property type="entry name" value="CYP57A1-like"/>
    <property type="match status" value="1"/>
</dbReference>
<evidence type="ECO:0000256" key="8">
    <source>
        <dbReference type="ARBA" id="ARBA00023033"/>
    </source>
</evidence>
<evidence type="ECO:0000256" key="1">
    <source>
        <dbReference type="ARBA" id="ARBA00001971"/>
    </source>
</evidence>
<dbReference type="GO" id="GO:0020037">
    <property type="term" value="F:heme binding"/>
    <property type="evidence" value="ECO:0007669"/>
    <property type="project" value="InterPro"/>
</dbReference>
<comment type="pathway">
    <text evidence="2">Secondary metabolite biosynthesis.</text>
</comment>
<keyword evidence="11" id="KW-1133">Transmembrane helix</keyword>
<dbReference type="GO" id="GO:0016705">
    <property type="term" value="F:oxidoreductase activity, acting on paired donors, with incorporation or reduction of molecular oxygen"/>
    <property type="evidence" value="ECO:0007669"/>
    <property type="project" value="InterPro"/>
</dbReference>
<dbReference type="GO" id="GO:0004497">
    <property type="term" value="F:monooxygenase activity"/>
    <property type="evidence" value="ECO:0007669"/>
    <property type="project" value="UniProtKB-KW"/>
</dbReference>
<accession>A0AAN6UVS2</accession>
<evidence type="ECO:0000256" key="5">
    <source>
        <dbReference type="ARBA" id="ARBA00022723"/>
    </source>
</evidence>
<evidence type="ECO:0000256" key="4">
    <source>
        <dbReference type="ARBA" id="ARBA00022617"/>
    </source>
</evidence>
<keyword evidence="11" id="KW-0812">Transmembrane</keyword>
<dbReference type="Gene3D" id="1.10.630.10">
    <property type="entry name" value="Cytochrome P450"/>
    <property type="match status" value="1"/>
</dbReference>
<sequence>MFDSRSQPITPLAFAGLGLGLLCWAFLHQFRVYYRLRHFPGPFFARFTNLQRVFWVQTARSHEIHTQMHNRYGDFVRMGPNMISISDANLIPAVYPIRPGVPKGNFYRTLMPYSRQGSAMPLIFNTRDEALHMKLKKPIAPIFSLSNVLTFEKYVDQILDLLFTQLDQRFVGRETPFDLGEWLQFFAFEVMGTMTFSRQYGFLEKGCDGNGLLGAIWNYMKTAAPITQIPWFDLVWYKNPLAAALRPTTGMPILNIVRSAIEERQATLQKKPKPKSTGDDEAANRGDFLSRFFHVQMKDPSVPPWAVTAWTFSNVIAGSDSTAVVMKTLWYNLLTHPNSMQKLSDELAQAKSKITRPYPTWTEVASLPYLDACVNEAIRLHPPFCLPLERVVPKEGMSIGNGDAQRFLPGGTVIGMNPWVVNRHRPTFGDDADVWRPERWLVGADRYRAMEGSVLTFGAGRRVCLGKNIALLELKKLTSALVLNYETTILDAAQFQVENRWFFRQWDLQVTIKRQS</sequence>
<name>A0AAN6UVS2_9PEZI</name>
<dbReference type="InterPro" id="IPR001128">
    <property type="entry name" value="Cyt_P450"/>
</dbReference>
<feature type="binding site" description="axial binding residue" evidence="9">
    <location>
        <position position="464"/>
    </location>
    <ligand>
        <name>heme</name>
        <dbReference type="ChEBI" id="CHEBI:30413"/>
    </ligand>
    <ligandPart>
        <name>Fe</name>
        <dbReference type="ChEBI" id="CHEBI:18248"/>
    </ligandPart>
</feature>
<keyword evidence="6 10" id="KW-0560">Oxidoreductase</keyword>
<protein>
    <submittedName>
        <fullName evidence="12">Cytochrome P450</fullName>
    </submittedName>
</protein>